<sequence>MGGGDATRAESGKENSRTPTPTLAPCQTLHTLTDVSTQKARASRDHRETSRTPIAPLASVRDGQEGNGGHELGVSSPMSPHVRCGRVPSRDAADMIANCTQLLVITSDASGRGGGSKHDGLATVLRLVNGSSLIPSQECDRPGGDLFAVFSKRTAPRPGSEISALAFGMKNAQQIIPPSWRKRVVVLTDSEAALSFFCDALGAKPTLHRRGGSGARGRQGSQSADDASRRILKSLLSEADGIHFSKVRSSSRSIVPADADQRADRAGIGFLDHDICDYLSSETRYSPNKFAKNTMIRSDQGLDELPLRLVAPLDNEDMQWLENSDDVGAAYWTKSAAVLGQDARDERQLKNERKTALIRRALHNINS</sequence>
<feature type="compositionally biased region" description="Basic and acidic residues" evidence="1">
    <location>
        <begin position="7"/>
        <end position="16"/>
    </location>
</feature>
<dbReference type="AlphaFoldDB" id="K0TPJ6"/>
<accession>K0TPJ6</accession>
<evidence type="ECO:0000313" key="2">
    <source>
        <dbReference type="EMBL" id="EJK74527.1"/>
    </source>
</evidence>
<dbReference type="OrthoDB" id="10663450at2759"/>
<feature type="compositionally biased region" description="Polar residues" evidence="1">
    <location>
        <begin position="28"/>
        <end position="40"/>
    </location>
</feature>
<proteinExistence type="predicted"/>
<protein>
    <submittedName>
        <fullName evidence="2">Uncharacterized protein</fullName>
    </submittedName>
</protein>
<keyword evidence="3" id="KW-1185">Reference proteome</keyword>
<gene>
    <name evidence="2" type="ORF">THAOC_03789</name>
</gene>
<dbReference type="EMBL" id="AGNL01003584">
    <property type="protein sequence ID" value="EJK74527.1"/>
    <property type="molecule type" value="Genomic_DNA"/>
</dbReference>
<evidence type="ECO:0000256" key="1">
    <source>
        <dbReference type="SAM" id="MobiDB-lite"/>
    </source>
</evidence>
<reference evidence="2 3" key="1">
    <citation type="journal article" date="2012" name="Genome Biol.">
        <title>Genome and low-iron response of an oceanic diatom adapted to chronic iron limitation.</title>
        <authorList>
            <person name="Lommer M."/>
            <person name="Specht M."/>
            <person name="Roy A.S."/>
            <person name="Kraemer L."/>
            <person name="Andreson R."/>
            <person name="Gutowska M.A."/>
            <person name="Wolf J."/>
            <person name="Bergner S.V."/>
            <person name="Schilhabel M.B."/>
            <person name="Klostermeier U.C."/>
            <person name="Beiko R.G."/>
            <person name="Rosenstiel P."/>
            <person name="Hippler M."/>
            <person name="Laroche J."/>
        </authorList>
    </citation>
    <scope>NUCLEOTIDE SEQUENCE [LARGE SCALE GENOMIC DNA]</scope>
    <source>
        <strain evidence="2 3">CCMP1005</strain>
    </source>
</reference>
<organism evidence="2 3">
    <name type="scientific">Thalassiosira oceanica</name>
    <name type="common">Marine diatom</name>
    <dbReference type="NCBI Taxonomy" id="159749"/>
    <lineage>
        <taxon>Eukaryota</taxon>
        <taxon>Sar</taxon>
        <taxon>Stramenopiles</taxon>
        <taxon>Ochrophyta</taxon>
        <taxon>Bacillariophyta</taxon>
        <taxon>Coscinodiscophyceae</taxon>
        <taxon>Thalassiosirophycidae</taxon>
        <taxon>Thalassiosirales</taxon>
        <taxon>Thalassiosiraceae</taxon>
        <taxon>Thalassiosira</taxon>
    </lineage>
</organism>
<feature type="region of interest" description="Disordered" evidence="1">
    <location>
        <begin position="1"/>
        <end position="81"/>
    </location>
</feature>
<dbReference type="Proteomes" id="UP000266841">
    <property type="component" value="Unassembled WGS sequence"/>
</dbReference>
<evidence type="ECO:0000313" key="3">
    <source>
        <dbReference type="Proteomes" id="UP000266841"/>
    </source>
</evidence>
<comment type="caution">
    <text evidence="2">The sequence shown here is derived from an EMBL/GenBank/DDBJ whole genome shotgun (WGS) entry which is preliminary data.</text>
</comment>
<name>K0TPJ6_THAOC</name>